<proteinExistence type="predicted"/>
<protein>
    <submittedName>
        <fullName evidence="1">Nodulation protein NodH</fullName>
    </submittedName>
</protein>
<keyword evidence="2" id="KW-1185">Reference proteome</keyword>
<dbReference type="Gene3D" id="3.40.50.300">
    <property type="entry name" value="P-loop containing nucleotide triphosphate hydrolases"/>
    <property type="match status" value="1"/>
</dbReference>
<sequence length="455" mass="50690">MARFDSFVILAAMRTGSNLLETALNALAGVTCHGEAFNPVLIGYPKRETLLGMSLAERDADPLVLWNKICAEPGLSGCRYFPDHDPRVLGAMLDDPRCAKIVLSRNPLESYVSLKIARATGQWRLADARHRKAVRAEFDAAEFAAHVKALQQFQLHVLHALQASGQTAFYLDYEDVPDLAVLNGLAQWLGVEARLDALPGKLVPQNPEPLEEKVFDPAAMEAGLARLDRFNLARTPNFEPRRGPNVPGFMALRESGLLFMPIRPAPDAAIRSWLEQSGEVEDGFSQKTLRQWKRRHPGHRSFTVLRHPLLRAHLAFCTLLEAPGFDETRRVLTKSYKLTLDDHAAGFLAWLRWLKPHLGGQTSLPVQPLWASQSNMVQSISQIGAPDLLAREDRLAEDLAYLARAMGLDAPAFTAPDPETGPVKLADIWQPEMEKAAREAYPRDFLQFGFGDWRA</sequence>
<gene>
    <name evidence="1" type="ORF">LZA78_06755</name>
</gene>
<comment type="caution">
    <text evidence="1">The sequence shown here is derived from an EMBL/GenBank/DDBJ whole genome shotgun (WGS) entry which is preliminary data.</text>
</comment>
<name>A0ABS8YX78_9RHOB</name>
<accession>A0ABS8YX78</accession>
<dbReference type="SUPFAM" id="SSF52540">
    <property type="entry name" value="P-loop containing nucleoside triphosphate hydrolases"/>
    <property type="match status" value="1"/>
</dbReference>
<reference evidence="1 2" key="1">
    <citation type="submission" date="2021-12" db="EMBL/GenBank/DDBJ databases">
        <title>Sinirhodobacter sp. WL0062 is a bacterium isolated from seawater.</title>
        <authorList>
            <person name="Wang L."/>
            <person name="He W."/>
            <person name="Zhang D.-F."/>
        </authorList>
    </citation>
    <scope>NUCLEOTIDE SEQUENCE [LARGE SCALE GENOMIC DNA]</scope>
    <source>
        <strain evidence="1 2">WL0062</strain>
    </source>
</reference>
<evidence type="ECO:0000313" key="2">
    <source>
        <dbReference type="Proteomes" id="UP001521181"/>
    </source>
</evidence>
<dbReference type="Proteomes" id="UP001521181">
    <property type="component" value="Unassembled WGS sequence"/>
</dbReference>
<evidence type="ECO:0000313" key="1">
    <source>
        <dbReference type="EMBL" id="MCE5973172.1"/>
    </source>
</evidence>
<dbReference type="RefSeq" id="WP_233676176.1">
    <property type="nucleotide sequence ID" value="NZ_JAJUOS010000004.1"/>
</dbReference>
<dbReference type="InterPro" id="IPR027417">
    <property type="entry name" value="P-loop_NTPase"/>
</dbReference>
<organism evidence="1 2">
    <name type="scientific">Rhodobacter flavimaris</name>
    <dbReference type="NCBI Taxonomy" id="2907145"/>
    <lineage>
        <taxon>Bacteria</taxon>
        <taxon>Pseudomonadati</taxon>
        <taxon>Pseudomonadota</taxon>
        <taxon>Alphaproteobacteria</taxon>
        <taxon>Rhodobacterales</taxon>
        <taxon>Rhodobacter group</taxon>
        <taxon>Rhodobacter</taxon>
    </lineage>
</organism>
<dbReference type="EMBL" id="JAJUOS010000004">
    <property type="protein sequence ID" value="MCE5973172.1"/>
    <property type="molecule type" value="Genomic_DNA"/>
</dbReference>